<evidence type="ECO:0000313" key="1">
    <source>
        <dbReference type="EMBL" id="QSE87200.1"/>
    </source>
</evidence>
<dbReference type="Gene3D" id="3.50.50.60">
    <property type="entry name" value="FAD/NAD(P)-binding domain"/>
    <property type="match status" value="1"/>
</dbReference>
<dbReference type="PANTHER" id="PTHR37417">
    <property type="entry name" value="67 KDA MYOSIN-CROSS-REACTIVE ANTIGEN FAMILY PROTEIN (AFU_ORTHOLOGUE AFUA_5G09970)"/>
    <property type="match status" value="1"/>
</dbReference>
<accession>A0A974VWH7</accession>
<reference evidence="1 2" key="2">
    <citation type="journal article" date="2022" name="Arch. Microbiol.">
        <title>Rhodococcus pseudokoreensis sp. nov. isolated from the rhizosphere of young M26 apple rootstocks.</title>
        <authorList>
            <person name="Kampfer P."/>
            <person name="Glaeser S.P."/>
            <person name="Blom J."/>
            <person name="Wolf J."/>
            <person name="Benning S."/>
            <person name="Schloter M."/>
            <person name="Neumann-Schaal M."/>
        </authorList>
    </citation>
    <scope>NUCLEOTIDE SEQUENCE [LARGE SCALE GENOMIC DNA]</scope>
    <source>
        <strain evidence="1 2">R79</strain>
    </source>
</reference>
<dbReference type="EMBL" id="CP070614">
    <property type="protein sequence ID" value="QSE87200.1"/>
    <property type="molecule type" value="Genomic_DNA"/>
</dbReference>
<dbReference type="PANTHER" id="PTHR37417:SF3">
    <property type="entry name" value="MYOSIN-CROSSREACTIVE PROTEIN"/>
    <property type="match status" value="1"/>
</dbReference>
<dbReference type="InterPro" id="IPR010354">
    <property type="entry name" value="Oleate_hydratase"/>
</dbReference>
<protein>
    <submittedName>
        <fullName evidence="1">Oleate hydratase</fullName>
    </submittedName>
</protein>
<geneLocation type="plasmid" evidence="1 2">
    <name>unnamed5</name>
</geneLocation>
<organism evidence="1 2">
    <name type="scientific">Rhodococcus pseudokoreensis</name>
    <dbReference type="NCBI Taxonomy" id="2811421"/>
    <lineage>
        <taxon>Bacteria</taxon>
        <taxon>Bacillati</taxon>
        <taxon>Actinomycetota</taxon>
        <taxon>Actinomycetes</taxon>
        <taxon>Mycobacteriales</taxon>
        <taxon>Nocardiaceae</taxon>
        <taxon>Rhodococcus</taxon>
    </lineage>
</organism>
<dbReference type="Pfam" id="PF06100">
    <property type="entry name" value="MCRA"/>
    <property type="match status" value="1"/>
</dbReference>
<dbReference type="RefSeq" id="WP_157792750.1">
    <property type="nucleotide sequence ID" value="NZ_CP070614.1"/>
</dbReference>
<keyword evidence="2" id="KW-1185">Reference proteome</keyword>
<dbReference type="InterPro" id="IPR036188">
    <property type="entry name" value="FAD/NAD-bd_sf"/>
</dbReference>
<evidence type="ECO:0000313" key="2">
    <source>
        <dbReference type="Proteomes" id="UP000662986"/>
    </source>
</evidence>
<proteinExistence type="predicted"/>
<name>A0A974VWH7_9NOCA</name>
<gene>
    <name evidence="1" type="ORF">JWS13_00380</name>
</gene>
<sequence>MSGSTRCHGRAGDYVNTPLRGCTGEEITQQLVYPLGVPVDEFSELSELAAHTAKRVRMPYSDLVLHATPGRCRPDVVPEGAVNFAFIGQFAETTRECIFTTEYVGRTMKAAYQLLGSERGVPAVFNSPYDVHALRATTSNKLPRRTGSGAARPRLLRKKLMAKLDATEIGDHLREPKLLSD</sequence>
<keyword evidence="1" id="KW-0614">Plasmid</keyword>
<reference evidence="1 2" key="1">
    <citation type="journal article" date="2021" name="Microbiol. Resour. Announc.">
        <title>Complete Genome Sequences of Two Rhodococcus sp. Strains with Large and Linear Chromosomes, Isolated from Apple Rhizosphere.</title>
        <authorList>
            <person name="Benning S."/>
            <person name="Brugnone N."/>
            <person name="Siani R."/>
            <person name="Kublik S."/>
            <person name="Schloter M."/>
            <person name="Rad V."/>
        </authorList>
    </citation>
    <scope>NUCLEOTIDE SEQUENCE [LARGE SCALE GENOMIC DNA]</scope>
    <source>
        <strain evidence="1 2">R79</strain>
    </source>
</reference>
<dbReference type="Gene3D" id="3.30.9.80">
    <property type="match status" value="1"/>
</dbReference>
<dbReference type="Proteomes" id="UP000662986">
    <property type="component" value="Plasmid unnamed5"/>
</dbReference>